<evidence type="ECO:0000256" key="8">
    <source>
        <dbReference type="ARBA" id="ARBA00022734"/>
    </source>
</evidence>
<dbReference type="InterPro" id="IPR001245">
    <property type="entry name" value="Ser-Thr/Tyr_kinase_cat_dom"/>
</dbReference>
<evidence type="ECO:0000256" key="7">
    <source>
        <dbReference type="ARBA" id="ARBA00022729"/>
    </source>
</evidence>
<keyword evidence="3 19" id="KW-0723">Serine/threonine-protein kinase</keyword>
<keyword evidence="14" id="KW-1015">Disulfide bond</keyword>
<dbReference type="InterPro" id="IPR000719">
    <property type="entry name" value="Prot_kinase_dom"/>
</dbReference>
<dbReference type="GO" id="GO:0045087">
    <property type="term" value="P:innate immune response"/>
    <property type="evidence" value="ECO:0007669"/>
    <property type="project" value="UniProtKB-ARBA"/>
</dbReference>
<evidence type="ECO:0000259" key="22">
    <source>
        <dbReference type="PROSITE" id="PS50011"/>
    </source>
</evidence>
<evidence type="ECO:0000256" key="6">
    <source>
        <dbReference type="ARBA" id="ARBA00022692"/>
    </source>
</evidence>
<dbReference type="Proteomes" id="UP000467841">
    <property type="component" value="Unassembled WGS sequence"/>
</dbReference>
<dbReference type="FunFam" id="2.90.10.10:FF:000009">
    <property type="entry name" value="Receptor-like serine/threonine-protein kinase SD1-8"/>
    <property type="match status" value="1"/>
</dbReference>
<evidence type="ECO:0000259" key="23">
    <source>
        <dbReference type="PROSITE" id="PS50927"/>
    </source>
</evidence>
<evidence type="ECO:0000256" key="19">
    <source>
        <dbReference type="PIRNR" id="PIRNR000641"/>
    </source>
</evidence>
<keyword evidence="11 19" id="KW-0067">ATP-binding</keyword>
<keyword evidence="12 20" id="KW-1133">Transmembrane helix</keyword>
<protein>
    <recommendedName>
        <fullName evidence="19">Receptor-like serine/threonine-protein kinase</fullName>
        <ecNumber evidence="19">2.7.11.1</ecNumber>
    </recommendedName>
</protein>
<keyword evidence="8" id="KW-0430">Lectin</keyword>
<dbReference type="SMART" id="SM00108">
    <property type="entry name" value="B_lectin"/>
    <property type="match status" value="1"/>
</dbReference>
<keyword evidence="10 19" id="KW-0418">Kinase</keyword>
<evidence type="ECO:0000256" key="18">
    <source>
        <dbReference type="ARBA" id="ARBA00048679"/>
    </source>
</evidence>
<dbReference type="OrthoDB" id="4062651at2759"/>
<comment type="catalytic activity">
    <reaction evidence="18 19">
        <text>L-seryl-[protein] + ATP = O-phospho-L-seryl-[protein] + ADP + H(+)</text>
        <dbReference type="Rhea" id="RHEA:17989"/>
        <dbReference type="Rhea" id="RHEA-COMP:9863"/>
        <dbReference type="Rhea" id="RHEA-COMP:11604"/>
        <dbReference type="ChEBI" id="CHEBI:15378"/>
        <dbReference type="ChEBI" id="CHEBI:29999"/>
        <dbReference type="ChEBI" id="CHEBI:30616"/>
        <dbReference type="ChEBI" id="CHEBI:83421"/>
        <dbReference type="ChEBI" id="CHEBI:456216"/>
        <dbReference type="EC" id="2.7.11.1"/>
    </reaction>
</comment>
<dbReference type="PIRSF" id="PIRSF000641">
    <property type="entry name" value="SRK"/>
    <property type="match status" value="1"/>
</dbReference>
<evidence type="ECO:0000256" key="14">
    <source>
        <dbReference type="ARBA" id="ARBA00023157"/>
    </source>
</evidence>
<feature type="chain" id="PRO_5025601714" description="Receptor-like serine/threonine-protein kinase" evidence="21">
    <location>
        <begin position="20"/>
        <end position="808"/>
    </location>
</feature>
<organism evidence="24 25">
    <name type="scientific">Microthlaspi erraticum</name>
    <dbReference type="NCBI Taxonomy" id="1685480"/>
    <lineage>
        <taxon>Eukaryota</taxon>
        <taxon>Viridiplantae</taxon>
        <taxon>Streptophyta</taxon>
        <taxon>Embryophyta</taxon>
        <taxon>Tracheophyta</taxon>
        <taxon>Spermatophyta</taxon>
        <taxon>Magnoliopsida</taxon>
        <taxon>eudicotyledons</taxon>
        <taxon>Gunneridae</taxon>
        <taxon>Pentapetalae</taxon>
        <taxon>rosids</taxon>
        <taxon>malvids</taxon>
        <taxon>Brassicales</taxon>
        <taxon>Brassicaceae</taxon>
        <taxon>Coluteocarpeae</taxon>
        <taxon>Microthlaspi</taxon>
    </lineage>
</organism>
<dbReference type="Gene3D" id="2.90.10.10">
    <property type="entry name" value="Bulb-type lectin domain"/>
    <property type="match status" value="1"/>
</dbReference>
<evidence type="ECO:0000256" key="20">
    <source>
        <dbReference type="SAM" id="Phobius"/>
    </source>
</evidence>
<keyword evidence="5 19" id="KW-0808">Transferase</keyword>
<dbReference type="EMBL" id="CACVBM020001717">
    <property type="protein sequence ID" value="CAA7057965.1"/>
    <property type="molecule type" value="Genomic_DNA"/>
</dbReference>
<comment type="similarity">
    <text evidence="19">Belongs to the protein kinase superfamily. Ser/Thr protein kinase family.</text>
</comment>
<evidence type="ECO:0000256" key="10">
    <source>
        <dbReference type="ARBA" id="ARBA00022777"/>
    </source>
</evidence>
<evidence type="ECO:0000256" key="13">
    <source>
        <dbReference type="ARBA" id="ARBA00023136"/>
    </source>
</evidence>
<evidence type="ECO:0000256" key="16">
    <source>
        <dbReference type="ARBA" id="ARBA00023180"/>
    </source>
</evidence>
<dbReference type="InterPro" id="IPR008271">
    <property type="entry name" value="Ser/Thr_kinase_AS"/>
</dbReference>
<evidence type="ECO:0000256" key="3">
    <source>
        <dbReference type="ARBA" id="ARBA00022527"/>
    </source>
</evidence>
<keyword evidence="4" id="KW-0597">Phosphoprotein</keyword>
<evidence type="ECO:0000256" key="9">
    <source>
        <dbReference type="ARBA" id="ARBA00022741"/>
    </source>
</evidence>
<comment type="caution">
    <text evidence="24">The sequence shown here is derived from an EMBL/GenBank/DDBJ whole genome shotgun (WGS) entry which is preliminary data.</text>
</comment>
<evidence type="ECO:0000313" key="25">
    <source>
        <dbReference type="Proteomes" id="UP000467841"/>
    </source>
</evidence>
<evidence type="ECO:0000256" key="12">
    <source>
        <dbReference type="ARBA" id="ARBA00022989"/>
    </source>
</evidence>
<dbReference type="Gene3D" id="3.30.200.20">
    <property type="entry name" value="Phosphorylase Kinase, domain 1"/>
    <property type="match status" value="1"/>
</dbReference>
<dbReference type="GO" id="GO:0004674">
    <property type="term" value="F:protein serine/threonine kinase activity"/>
    <property type="evidence" value="ECO:0007669"/>
    <property type="project" value="UniProtKB-KW"/>
</dbReference>
<evidence type="ECO:0000256" key="17">
    <source>
        <dbReference type="ARBA" id="ARBA00047899"/>
    </source>
</evidence>
<feature type="domain" description="Protein kinase" evidence="22">
    <location>
        <begin position="452"/>
        <end position="774"/>
    </location>
</feature>
<evidence type="ECO:0000256" key="11">
    <source>
        <dbReference type="ARBA" id="ARBA00022840"/>
    </source>
</evidence>
<dbReference type="SMART" id="SM00220">
    <property type="entry name" value="S_TKc"/>
    <property type="match status" value="1"/>
</dbReference>
<evidence type="ECO:0000256" key="4">
    <source>
        <dbReference type="ARBA" id="ARBA00022553"/>
    </source>
</evidence>
<evidence type="ECO:0000256" key="21">
    <source>
        <dbReference type="SAM" id="SignalP"/>
    </source>
</evidence>
<dbReference type="EC" id="2.7.11.1" evidence="19"/>
<evidence type="ECO:0000256" key="15">
    <source>
        <dbReference type="ARBA" id="ARBA00023170"/>
    </source>
</evidence>
<dbReference type="Gene3D" id="1.10.510.10">
    <property type="entry name" value="Transferase(Phosphotransferase) domain 1"/>
    <property type="match status" value="1"/>
</dbReference>
<sequence length="808" mass="92168">MASFSLFFTLSLLLGQSCCETDTLLQGKYLKDGQELVSSFNIFRLKFFNLKNSRNWYLGIWYIILLPDTTMFINGIFLTFLTLSLLLGQSCCETDTLLQGHYLKDGQELVSSFNIFELKFFNFENSRNRYLGIFYNNLYLGEFQDRAVWIANRNNPIPGGPGSLTVDSLGRLKVLRGASSLLVLSSTETTGNTTLKLLDSGNLQLQEMDPGGSVRRVLWQSFDYPTDTLLPGMKLGFNVKTGKRWELTSRLGDTLPASGSFVFGMDDNTTNMLTILWRGDMYWESGLWFKDRFSLWEFSKYESAFFTFNSTESEHYFTFSVDLHYSDIVFPTVMIDNQGILHIVSLDREQAFVRCSPFTLRGDVNSREYLQAGCIVPDRAYSCSVQLIARLYVCKTVLVFPMLRPMWMVLAARSGILILPTIARLLIVPEPLIGCIRRRLQTLRAGSTIDREMLLRELGIDRRGRHRRSARKNNNELQIYSFESVALATDYFSDANKLGEGGEVNRWGRSGYQETINSIGARISGVQERGHAYCKTQHTNLVQLLGCCIDKDEKMLIYEYMPNKSLDYFLFDPLRKNVLDWRMRFRIMEGIIQGLLYLHKYSRLKVIHRDIKASNILLDEDMNPKIADFGMARIFGAEESKANTKRVAGTFGYMSPEYFREGLFSAKSDVFSFGVLMLEIVCGRKNNSFHHDSEGPLNLIVHAWNLFKENRIREVIDPSLGDSALENPQVLRCVQVALLCVQENAEDRPSMLDVVSMIYGDGNNALSLPKEPAFYDGPRRSLPDMEVESPEPENVSANRMTISVLEAR</sequence>
<dbReference type="GO" id="GO:0005524">
    <property type="term" value="F:ATP binding"/>
    <property type="evidence" value="ECO:0007669"/>
    <property type="project" value="UniProtKB-KW"/>
</dbReference>
<evidence type="ECO:0000256" key="5">
    <source>
        <dbReference type="ARBA" id="ARBA00022679"/>
    </source>
</evidence>
<dbReference type="Pfam" id="PF07714">
    <property type="entry name" value="PK_Tyr_Ser-Thr"/>
    <property type="match status" value="1"/>
</dbReference>
<dbReference type="Pfam" id="PF01453">
    <property type="entry name" value="B_lectin"/>
    <property type="match status" value="1"/>
</dbReference>
<evidence type="ECO:0000256" key="2">
    <source>
        <dbReference type="ARBA" id="ARBA00022475"/>
    </source>
</evidence>
<dbReference type="GO" id="GO:0005886">
    <property type="term" value="C:plasma membrane"/>
    <property type="evidence" value="ECO:0007669"/>
    <property type="project" value="UniProtKB-SubCell"/>
</dbReference>
<accession>A0A6D2LDV3</accession>
<dbReference type="AlphaFoldDB" id="A0A6D2LDV3"/>
<dbReference type="CDD" id="cd00028">
    <property type="entry name" value="B_lectin"/>
    <property type="match status" value="1"/>
</dbReference>
<dbReference type="SUPFAM" id="SSF51110">
    <property type="entry name" value="alpha-D-mannose-specific plant lectins"/>
    <property type="match status" value="1"/>
</dbReference>
<keyword evidence="2" id="KW-1003">Cell membrane</keyword>
<keyword evidence="13 20" id="KW-0472">Membrane</keyword>
<name>A0A6D2LDV3_9BRAS</name>
<dbReference type="GO" id="GO:0030246">
    <property type="term" value="F:carbohydrate binding"/>
    <property type="evidence" value="ECO:0007669"/>
    <property type="project" value="UniProtKB-KW"/>
</dbReference>
<evidence type="ECO:0000313" key="24">
    <source>
        <dbReference type="EMBL" id="CAA7057965.1"/>
    </source>
</evidence>
<dbReference type="InterPro" id="IPR024171">
    <property type="entry name" value="SRK-like_kinase"/>
</dbReference>
<feature type="signal peptide" evidence="21">
    <location>
        <begin position="1"/>
        <end position="19"/>
    </location>
</feature>
<dbReference type="FunFam" id="1.10.510.10:FF:000345">
    <property type="entry name" value="G-type lectin S-receptor-like serine/threonine-protein kinase"/>
    <property type="match status" value="1"/>
</dbReference>
<feature type="domain" description="Bulb-type lectin" evidence="23">
    <location>
        <begin position="94"/>
        <end position="218"/>
    </location>
</feature>
<dbReference type="PROSITE" id="PS00108">
    <property type="entry name" value="PROTEIN_KINASE_ST"/>
    <property type="match status" value="1"/>
</dbReference>
<dbReference type="InterPro" id="IPR036426">
    <property type="entry name" value="Bulb-type_lectin_dom_sf"/>
</dbReference>
<keyword evidence="6 20" id="KW-0812">Transmembrane</keyword>
<comment type="catalytic activity">
    <reaction evidence="17 19">
        <text>L-threonyl-[protein] + ATP = O-phospho-L-threonyl-[protein] + ADP + H(+)</text>
        <dbReference type="Rhea" id="RHEA:46608"/>
        <dbReference type="Rhea" id="RHEA-COMP:11060"/>
        <dbReference type="Rhea" id="RHEA-COMP:11605"/>
        <dbReference type="ChEBI" id="CHEBI:15378"/>
        <dbReference type="ChEBI" id="CHEBI:30013"/>
        <dbReference type="ChEBI" id="CHEBI:30616"/>
        <dbReference type="ChEBI" id="CHEBI:61977"/>
        <dbReference type="ChEBI" id="CHEBI:456216"/>
        <dbReference type="EC" id="2.7.11.1"/>
    </reaction>
</comment>
<dbReference type="PROSITE" id="PS50927">
    <property type="entry name" value="BULB_LECTIN"/>
    <property type="match status" value="1"/>
</dbReference>
<comment type="subcellular location">
    <subcellularLocation>
        <location evidence="1">Cell membrane</location>
        <topology evidence="1">Single-pass type I membrane protein</topology>
    </subcellularLocation>
</comment>
<dbReference type="PROSITE" id="PS50011">
    <property type="entry name" value="PROTEIN_KINASE_DOM"/>
    <property type="match status" value="1"/>
</dbReference>
<dbReference type="PANTHER" id="PTHR27002">
    <property type="entry name" value="RECEPTOR-LIKE SERINE/THREONINE-PROTEIN KINASE SD1-8"/>
    <property type="match status" value="1"/>
</dbReference>
<dbReference type="PANTHER" id="PTHR27002:SF1015">
    <property type="entry name" value="G-TYPE LECTIN S-RECEPTOR-LIKE SERINE_THREONINE-PROTEIN KINASE CES101"/>
    <property type="match status" value="1"/>
</dbReference>
<proteinExistence type="inferred from homology"/>
<dbReference type="InterPro" id="IPR001480">
    <property type="entry name" value="Bulb-type_lectin_dom"/>
</dbReference>
<dbReference type="SUPFAM" id="SSF56112">
    <property type="entry name" value="Protein kinase-like (PK-like)"/>
    <property type="match status" value="1"/>
</dbReference>
<reference evidence="24" key="1">
    <citation type="submission" date="2020-01" db="EMBL/GenBank/DDBJ databases">
        <authorList>
            <person name="Mishra B."/>
        </authorList>
    </citation>
    <scope>NUCLEOTIDE SEQUENCE [LARGE SCALE GENOMIC DNA]</scope>
</reference>
<evidence type="ECO:0000256" key="1">
    <source>
        <dbReference type="ARBA" id="ARBA00004251"/>
    </source>
</evidence>
<gene>
    <name evidence="24" type="ORF">MERR_LOCUS45201</name>
</gene>
<dbReference type="InterPro" id="IPR011009">
    <property type="entry name" value="Kinase-like_dom_sf"/>
</dbReference>
<keyword evidence="16" id="KW-0325">Glycoprotein</keyword>
<keyword evidence="9 19" id="KW-0547">Nucleotide-binding</keyword>
<keyword evidence="7 21" id="KW-0732">Signal</keyword>
<feature type="transmembrane region" description="Helical" evidence="20">
    <location>
        <begin position="60"/>
        <end position="87"/>
    </location>
</feature>
<keyword evidence="25" id="KW-1185">Reference proteome</keyword>
<keyword evidence="15" id="KW-0675">Receptor</keyword>